<evidence type="ECO:0000313" key="2">
    <source>
        <dbReference type="Proteomes" id="UP000007115"/>
    </source>
</evidence>
<evidence type="ECO:0000313" key="1">
    <source>
        <dbReference type="EMBL" id="EHK19743.1"/>
    </source>
</evidence>
<organism evidence="1 2">
    <name type="scientific">Hypocrea virens (strain Gv29-8 / FGSC 10586)</name>
    <name type="common">Gliocladium virens</name>
    <name type="synonym">Trichoderma virens</name>
    <dbReference type="NCBI Taxonomy" id="413071"/>
    <lineage>
        <taxon>Eukaryota</taxon>
        <taxon>Fungi</taxon>
        <taxon>Dikarya</taxon>
        <taxon>Ascomycota</taxon>
        <taxon>Pezizomycotina</taxon>
        <taxon>Sordariomycetes</taxon>
        <taxon>Hypocreomycetidae</taxon>
        <taxon>Hypocreales</taxon>
        <taxon>Hypocreaceae</taxon>
        <taxon>Trichoderma</taxon>
    </lineage>
</organism>
<gene>
    <name evidence="1" type="ORF">TRIVIDRAFT_68251</name>
</gene>
<keyword evidence="2" id="KW-1185">Reference proteome</keyword>
<reference evidence="1 2" key="1">
    <citation type="journal article" date="2011" name="Genome Biol.">
        <title>Comparative genome sequence analysis underscores mycoparasitism as the ancestral life style of Trichoderma.</title>
        <authorList>
            <person name="Kubicek C.P."/>
            <person name="Herrera-Estrella A."/>
            <person name="Seidl-Seiboth V."/>
            <person name="Martinez D.A."/>
            <person name="Druzhinina I.S."/>
            <person name="Thon M."/>
            <person name="Zeilinger S."/>
            <person name="Casas-Flores S."/>
            <person name="Horwitz B.A."/>
            <person name="Mukherjee P.K."/>
            <person name="Mukherjee M."/>
            <person name="Kredics L."/>
            <person name="Alcaraz L.D."/>
            <person name="Aerts A."/>
            <person name="Antal Z."/>
            <person name="Atanasova L."/>
            <person name="Cervantes-Badillo M.G."/>
            <person name="Challacombe J."/>
            <person name="Chertkov O."/>
            <person name="McCluskey K."/>
            <person name="Coulpier F."/>
            <person name="Deshpande N."/>
            <person name="von Doehren H."/>
            <person name="Ebbole D.J."/>
            <person name="Esquivel-Naranjo E.U."/>
            <person name="Fekete E."/>
            <person name="Flipphi M."/>
            <person name="Glaser F."/>
            <person name="Gomez-Rodriguez E.Y."/>
            <person name="Gruber S."/>
            <person name="Han C."/>
            <person name="Henrissat B."/>
            <person name="Hermosa R."/>
            <person name="Hernandez-Onate M."/>
            <person name="Karaffa L."/>
            <person name="Kosti I."/>
            <person name="Le Crom S."/>
            <person name="Lindquist E."/>
            <person name="Lucas S."/>
            <person name="Luebeck M."/>
            <person name="Luebeck P.S."/>
            <person name="Margeot A."/>
            <person name="Metz B."/>
            <person name="Misra M."/>
            <person name="Nevalainen H."/>
            <person name="Omann M."/>
            <person name="Packer N."/>
            <person name="Perrone G."/>
            <person name="Uresti-Rivera E.E."/>
            <person name="Salamov A."/>
            <person name="Schmoll M."/>
            <person name="Seiboth B."/>
            <person name="Shapiro H."/>
            <person name="Sukno S."/>
            <person name="Tamayo-Ramos J.A."/>
            <person name="Tisch D."/>
            <person name="Wiest A."/>
            <person name="Wilkinson H.H."/>
            <person name="Zhang M."/>
            <person name="Coutinho P.M."/>
            <person name="Kenerley C.M."/>
            <person name="Monte E."/>
            <person name="Baker S.E."/>
            <person name="Grigoriev I.V."/>
        </authorList>
    </citation>
    <scope>NUCLEOTIDE SEQUENCE [LARGE SCALE GENOMIC DNA]</scope>
    <source>
        <strain evidence="2">Gv29-8 / FGSC 10586</strain>
    </source>
</reference>
<comment type="caution">
    <text evidence="1">The sequence shown here is derived from an EMBL/GenBank/DDBJ whole genome shotgun (WGS) entry which is preliminary data.</text>
</comment>
<proteinExistence type="predicted"/>
<dbReference type="OrthoDB" id="4942191at2759"/>
<protein>
    <submittedName>
        <fullName evidence="1">Uncharacterized protein</fullName>
    </submittedName>
</protein>
<dbReference type="Proteomes" id="UP000007115">
    <property type="component" value="Unassembled WGS sequence"/>
</dbReference>
<dbReference type="VEuPathDB" id="FungiDB:TRIVIDRAFT_68251"/>
<dbReference type="EMBL" id="ABDF02000082">
    <property type="protein sequence ID" value="EHK19743.1"/>
    <property type="molecule type" value="Genomic_DNA"/>
</dbReference>
<dbReference type="RefSeq" id="XP_013953943.1">
    <property type="nucleotide sequence ID" value="XM_014098468.1"/>
</dbReference>
<dbReference type="AlphaFoldDB" id="G9N061"/>
<dbReference type="InParanoid" id="G9N061"/>
<dbReference type="HOGENOM" id="CLU_780889_0_0_1"/>
<dbReference type="eggNOG" id="ENOG502SHQ8">
    <property type="taxonomic scope" value="Eukaryota"/>
</dbReference>
<accession>G9N061</accession>
<sequence length="355" mass="39878">MPEVVFDFASVLQLYLRLRLLPKDIFIAIDGLASHTDNHFHKLQKQLQSLISLNGKNTIKILLHGAMGDMGYTFGGQEQFDKEAQELYTSLVTVLVDSRGPDTSLKLPLLRSATSLRVSGEVTLAMIMFASCWFFEYDPSSIPLVVEIWRAWLPSRQTDAELCVEPAKHIYVGTGPHDARNELSKHNGRAVVNFSLRLLVPRARRHATLDIAAFRDIMAFRSGMLVADCLSRDNRDIGAFIQVAGQFPALIDPSEAEDIWSGQSILDLGRTVLFIRQVKHLTICLATPRSMGILFAFFCWWKLLSKKGWMLRLGSKTLTTVYAFAMSGLLEYNTISGHMTLLVLLGKWPHCVFGF</sequence>
<name>G9N061_HYPVG</name>
<dbReference type="GeneID" id="25797066"/>